<dbReference type="EMBL" id="VSRR010002344">
    <property type="protein sequence ID" value="MPC30961.1"/>
    <property type="molecule type" value="Genomic_DNA"/>
</dbReference>
<protein>
    <submittedName>
        <fullName evidence="1">Uncharacterized protein</fullName>
    </submittedName>
</protein>
<name>A0A5B7EA06_PORTR</name>
<gene>
    <name evidence="1" type="ORF">E2C01_024233</name>
</gene>
<keyword evidence="2" id="KW-1185">Reference proteome</keyword>
<accession>A0A5B7EA06</accession>
<organism evidence="1 2">
    <name type="scientific">Portunus trituberculatus</name>
    <name type="common">Swimming crab</name>
    <name type="synonym">Neptunus trituberculatus</name>
    <dbReference type="NCBI Taxonomy" id="210409"/>
    <lineage>
        <taxon>Eukaryota</taxon>
        <taxon>Metazoa</taxon>
        <taxon>Ecdysozoa</taxon>
        <taxon>Arthropoda</taxon>
        <taxon>Crustacea</taxon>
        <taxon>Multicrustacea</taxon>
        <taxon>Malacostraca</taxon>
        <taxon>Eumalacostraca</taxon>
        <taxon>Eucarida</taxon>
        <taxon>Decapoda</taxon>
        <taxon>Pleocyemata</taxon>
        <taxon>Brachyura</taxon>
        <taxon>Eubrachyura</taxon>
        <taxon>Portunoidea</taxon>
        <taxon>Portunidae</taxon>
        <taxon>Portuninae</taxon>
        <taxon>Portunus</taxon>
    </lineage>
</organism>
<sequence length="74" mass="8605">MSASVFLALPPPPQQRPISLRLGLRSYLRVQSYTLHYERFKLFLYAGPAVGLITSRVLLDVYLRFLVMLRLLLR</sequence>
<comment type="caution">
    <text evidence="1">The sequence shown here is derived from an EMBL/GenBank/DDBJ whole genome shotgun (WGS) entry which is preliminary data.</text>
</comment>
<evidence type="ECO:0000313" key="1">
    <source>
        <dbReference type="EMBL" id="MPC30961.1"/>
    </source>
</evidence>
<proteinExistence type="predicted"/>
<dbReference type="Proteomes" id="UP000324222">
    <property type="component" value="Unassembled WGS sequence"/>
</dbReference>
<dbReference type="AlphaFoldDB" id="A0A5B7EA06"/>
<reference evidence="1 2" key="1">
    <citation type="submission" date="2019-05" db="EMBL/GenBank/DDBJ databases">
        <title>Another draft genome of Portunus trituberculatus and its Hox gene families provides insights of decapod evolution.</title>
        <authorList>
            <person name="Jeong J.-H."/>
            <person name="Song I."/>
            <person name="Kim S."/>
            <person name="Choi T."/>
            <person name="Kim D."/>
            <person name="Ryu S."/>
            <person name="Kim W."/>
        </authorList>
    </citation>
    <scope>NUCLEOTIDE SEQUENCE [LARGE SCALE GENOMIC DNA]</scope>
    <source>
        <tissue evidence="1">Muscle</tissue>
    </source>
</reference>
<evidence type="ECO:0000313" key="2">
    <source>
        <dbReference type="Proteomes" id="UP000324222"/>
    </source>
</evidence>